<sequence>MQPEILDYDRIGINYLSHRQPDPRLAKAILAALGDSQRIINVGAGTGSYEPNNRSVIAVEPSREMIQQRGKSKAPTVIASAEQLPFMDESFDASLAILTIHHWLDWQAGLREMWRVTRDRMVILTWDSTHPGFWLVQDYFPDILDCDRKIFPTIPEIESVLGTINIQIVPIPHDCTDGFLGAYWRRPSAYLDAEVRLSISSFSRIAHIQSRLDRLQADLESGTWAAKNAEMLKLEQLDIGYRLVICSKT</sequence>
<dbReference type="GO" id="GO:0008757">
    <property type="term" value="F:S-adenosylmethionine-dependent methyltransferase activity"/>
    <property type="evidence" value="ECO:0007669"/>
    <property type="project" value="InterPro"/>
</dbReference>
<proteinExistence type="predicted"/>
<dbReference type="Gene3D" id="3.40.50.150">
    <property type="entry name" value="Vaccinia Virus protein VP39"/>
    <property type="match status" value="1"/>
</dbReference>
<dbReference type="Pfam" id="PF08241">
    <property type="entry name" value="Methyltransf_11"/>
    <property type="match status" value="1"/>
</dbReference>
<dbReference type="PANTHER" id="PTHR43591">
    <property type="entry name" value="METHYLTRANSFERASE"/>
    <property type="match status" value="1"/>
</dbReference>
<dbReference type="AlphaFoldDB" id="A0AA96X062"/>
<dbReference type="RefSeq" id="WP_316428789.1">
    <property type="nucleotide sequence ID" value="NZ_CP130144.1"/>
</dbReference>
<dbReference type="InterPro" id="IPR013216">
    <property type="entry name" value="Methyltransf_11"/>
</dbReference>
<keyword evidence="2" id="KW-0489">Methyltransferase</keyword>
<organism evidence="2">
    <name type="scientific">Leptolyngbya boryana CZ1</name>
    <dbReference type="NCBI Taxonomy" id="3060204"/>
    <lineage>
        <taxon>Bacteria</taxon>
        <taxon>Bacillati</taxon>
        <taxon>Cyanobacteriota</taxon>
        <taxon>Cyanophyceae</taxon>
        <taxon>Leptolyngbyales</taxon>
        <taxon>Leptolyngbyaceae</taxon>
        <taxon>Leptolyngbya group</taxon>
        <taxon>Leptolyngbya</taxon>
    </lineage>
</organism>
<reference evidence="2" key="2">
    <citation type="submission" date="2023-07" db="EMBL/GenBank/DDBJ databases">
        <authorList>
            <person name="Bai X.-H."/>
            <person name="Wang H.-H."/>
            <person name="Wang J."/>
            <person name="Ma M.-Y."/>
            <person name="Hu H.-H."/>
            <person name="Song Z.-L."/>
            <person name="Ma H.-G."/>
            <person name="Fan Y."/>
            <person name="Du C.-Y."/>
            <person name="Xu J.-C."/>
        </authorList>
    </citation>
    <scope>NUCLEOTIDE SEQUENCE</scope>
    <source>
        <strain evidence="2">CZ1</strain>
    </source>
</reference>
<dbReference type="GO" id="GO:0032259">
    <property type="term" value="P:methylation"/>
    <property type="evidence" value="ECO:0007669"/>
    <property type="project" value="UniProtKB-KW"/>
</dbReference>
<keyword evidence="2" id="KW-0808">Transferase</keyword>
<evidence type="ECO:0000313" key="2">
    <source>
        <dbReference type="EMBL" id="WNZ48557.1"/>
    </source>
</evidence>
<reference evidence="2" key="1">
    <citation type="journal article" date="2023" name="Plants (Basel)">
        <title>Genomic Analysis of Leptolyngbya boryana CZ1 Reveals Efficient Carbon Fixation Modules.</title>
        <authorList>
            <person name="Bai X."/>
            <person name="Wang H."/>
            <person name="Cheng W."/>
            <person name="Wang J."/>
            <person name="Ma M."/>
            <person name="Hu H."/>
            <person name="Song Z."/>
            <person name="Ma H."/>
            <person name="Fan Y."/>
            <person name="Du C."/>
            <person name="Xu J."/>
        </authorList>
    </citation>
    <scope>NUCLEOTIDE SEQUENCE</scope>
    <source>
        <strain evidence="2">CZ1</strain>
    </source>
</reference>
<dbReference type="SUPFAM" id="SSF53335">
    <property type="entry name" value="S-adenosyl-L-methionine-dependent methyltransferases"/>
    <property type="match status" value="1"/>
</dbReference>
<gene>
    <name evidence="2" type="ORF">Q2T42_12030</name>
</gene>
<dbReference type="InterPro" id="IPR029063">
    <property type="entry name" value="SAM-dependent_MTases_sf"/>
</dbReference>
<dbReference type="CDD" id="cd02440">
    <property type="entry name" value="AdoMet_MTases"/>
    <property type="match status" value="1"/>
</dbReference>
<accession>A0AA96X062</accession>
<dbReference type="EC" id="2.1.1.-" evidence="2"/>
<evidence type="ECO:0000259" key="1">
    <source>
        <dbReference type="Pfam" id="PF08241"/>
    </source>
</evidence>
<name>A0AA96X062_LEPBY</name>
<dbReference type="PANTHER" id="PTHR43591:SF24">
    <property type="entry name" value="2-METHOXY-6-POLYPRENYL-1,4-BENZOQUINOL METHYLASE, MITOCHONDRIAL"/>
    <property type="match status" value="1"/>
</dbReference>
<dbReference type="EMBL" id="CP130144">
    <property type="protein sequence ID" value="WNZ48557.1"/>
    <property type="molecule type" value="Genomic_DNA"/>
</dbReference>
<feature type="domain" description="Methyltransferase type 11" evidence="1">
    <location>
        <begin position="41"/>
        <end position="119"/>
    </location>
</feature>
<protein>
    <submittedName>
        <fullName evidence="2">Class I SAM-dependent methyltransferase</fullName>
        <ecNumber evidence="2">2.1.1.-</ecNumber>
    </submittedName>
</protein>